<reference evidence="1 2" key="1">
    <citation type="submission" date="2024-06" db="EMBL/GenBank/DDBJ databases">
        <title>Genomics of switchgrass bacterial isolates.</title>
        <authorList>
            <person name="Shade A."/>
        </authorList>
    </citation>
    <scope>NUCLEOTIDE SEQUENCE [LARGE SCALE GENOMIC DNA]</scope>
    <source>
        <strain evidence="1 2">PvP084</strain>
    </source>
</reference>
<proteinExistence type="predicted"/>
<organism evidence="1 2">
    <name type="scientific">Methylobacterium radiotolerans</name>
    <dbReference type="NCBI Taxonomy" id="31998"/>
    <lineage>
        <taxon>Bacteria</taxon>
        <taxon>Pseudomonadati</taxon>
        <taxon>Pseudomonadota</taxon>
        <taxon>Alphaproteobacteria</taxon>
        <taxon>Hyphomicrobiales</taxon>
        <taxon>Methylobacteriaceae</taxon>
        <taxon>Methylobacterium</taxon>
    </lineage>
</organism>
<evidence type="ECO:0000313" key="2">
    <source>
        <dbReference type="Proteomes" id="UP001549119"/>
    </source>
</evidence>
<gene>
    <name evidence="1" type="ORF">ABIC20_004861</name>
</gene>
<comment type="caution">
    <text evidence="1">The sequence shown here is derived from an EMBL/GenBank/DDBJ whole genome shotgun (WGS) entry which is preliminary data.</text>
</comment>
<name>A0ABV2NM32_9HYPH</name>
<dbReference type="EMBL" id="JBEPNW010000002">
    <property type="protein sequence ID" value="MET3867552.1"/>
    <property type="molecule type" value="Genomic_DNA"/>
</dbReference>
<protein>
    <submittedName>
        <fullName evidence="1">Uncharacterized protein</fullName>
    </submittedName>
</protein>
<accession>A0ABV2NM32</accession>
<keyword evidence="2" id="KW-1185">Reference proteome</keyword>
<sequence>MTSRDGSDARMPPWPMAMPSVTVIVQNSRGVPLAAATPFFTACAWRISEMLQGAASFQHEATPTSGWWICSRVRPMA</sequence>
<dbReference type="Proteomes" id="UP001549119">
    <property type="component" value="Unassembled WGS sequence"/>
</dbReference>
<evidence type="ECO:0000313" key="1">
    <source>
        <dbReference type="EMBL" id="MET3867552.1"/>
    </source>
</evidence>